<accession>A0A315ZT18</accession>
<keyword evidence="4" id="KW-1185">Reference proteome</keyword>
<evidence type="ECO:0000256" key="2">
    <source>
        <dbReference type="RuleBase" id="RU362080"/>
    </source>
</evidence>
<comment type="function">
    <text evidence="2">Antitoxin component of a type II toxin-antitoxin (TA) system.</text>
</comment>
<dbReference type="InterPro" id="IPR006442">
    <property type="entry name" value="Antitoxin_Phd/YefM"/>
</dbReference>
<name>A0A315ZT18_9ACTN</name>
<dbReference type="PANTHER" id="PTHR33713">
    <property type="entry name" value="ANTITOXIN YAFN-RELATED"/>
    <property type="match status" value="1"/>
</dbReference>
<protein>
    <recommendedName>
        <fullName evidence="2">Antitoxin</fullName>
    </recommendedName>
</protein>
<sequence length="110" mass="11832">MSGDWLSLSVRVGIGEPVDTGDVDSLMGTISIGELRANLDEVIERAENGDQRIGITRNGTLVAVVISVKDFEALEAVELAQDTAAYRAAKVDDDADRVTLEQLRSELDAE</sequence>
<dbReference type="EMBL" id="QGDQ01000034">
    <property type="protein sequence ID" value="PWJ47874.1"/>
    <property type="molecule type" value="Genomic_DNA"/>
</dbReference>
<evidence type="ECO:0000313" key="3">
    <source>
        <dbReference type="EMBL" id="PWJ47874.1"/>
    </source>
</evidence>
<reference evidence="3 4" key="1">
    <citation type="submission" date="2018-03" db="EMBL/GenBank/DDBJ databases">
        <title>Genomic Encyclopedia of Archaeal and Bacterial Type Strains, Phase II (KMG-II): from individual species to whole genera.</title>
        <authorList>
            <person name="Goeker M."/>
        </authorList>
    </citation>
    <scope>NUCLEOTIDE SEQUENCE [LARGE SCALE GENOMIC DNA]</scope>
    <source>
        <strain evidence="3 4">DSM 44889</strain>
    </source>
</reference>
<gene>
    <name evidence="3" type="ORF">BXY45_13449</name>
</gene>
<evidence type="ECO:0000313" key="4">
    <source>
        <dbReference type="Proteomes" id="UP000245469"/>
    </source>
</evidence>
<comment type="caution">
    <text evidence="3">The sequence shown here is derived from an EMBL/GenBank/DDBJ whole genome shotgun (WGS) entry which is preliminary data.</text>
</comment>
<proteinExistence type="inferred from homology"/>
<evidence type="ECO:0000256" key="1">
    <source>
        <dbReference type="ARBA" id="ARBA00009981"/>
    </source>
</evidence>
<dbReference type="AlphaFoldDB" id="A0A315ZT18"/>
<dbReference type="Gene3D" id="3.40.1620.10">
    <property type="entry name" value="YefM-like domain"/>
    <property type="match status" value="1"/>
</dbReference>
<dbReference type="PANTHER" id="PTHR33713:SF6">
    <property type="entry name" value="ANTITOXIN YEFM"/>
    <property type="match status" value="1"/>
</dbReference>
<dbReference type="Pfam" id="PF02604">
    <property type="entry name" value="PhdYeFM_antitox"/>
    <property type="match status" value="1"/>
</dbReference>
<organism evidence="3 4">
    <name type="scientific">Quadrisphaera granulorum</name>
    <dbReference type="NCBI Taxonomy" id="317664"/>
    <lineage>
        <taxon>Bacteria</taxon>
        <taxon>Bacillati</taxon>
        <taxon>Actinomycetota</taxon>
        <taxon>Actinomycetes</taxon>
        <taxon>Kineosporiales</taxon>
        <taxon>Kineosporiaceae</taxon>
        <taxon>Quadrisphaera</taxon>
    </lineage>
</organism>
<dbReference type="InterPro" id="IPR036165">
    <property type="entry name" value="YefM-like_sf"/>
</dbReference>
<dbReference type="RefSeq" id="WP_211319769.1">
    <property type="nucleotide sequence ID" value="NZ_QGDQ01000034.1"/>
</dbReference>
<dbReference type="Proteomes" id="UP000245469">
    <property type="component" value="Unassembled WGS sequence"/>
</dbReference>
<dbReference type="NCBIfam" id="TIGR01552">
    <property type="entry name" value="phd_fam"/>
    <property type="match status" value="1"/>
</dbReference>
<dbReference type="SUPFAM" id="SSF143120">
    <property type="entry name" value="YefM-like"/>
    <property type="match status" value="1"/>
</dbReference>
<comment type="similarity">
    <text evidence="1 2">Belongs to the phD/YefM antitoxin family.</text>
</comment>
<dbReference type="InterPro" id="IPR051405">
    <property type="entry name" value="phD/YefM_antitoxin"/>
</dbReference>